<dbReference type="PROSITE" id="PS50893">
    <property type="entry name" value="ABC_TRANSPORTER_2"/>
    <property type="match status" value="1"/>
</dbReference>
<keyword evidence="11" id="KW-1185">Reference proteome</keyword>
<evidence type="ECO:0000259" key="9">
    <source>
        <dbReference type="PROSITE" id="PS50893"/>
    </source>
</evidence>
<sequence>MNPDNSECEVVWRDMTVEPAYGQPEQNAIVNRTNGKIMPYTMVALIGPSGAGKTTMLNAITGKSREGLKVSGELLLNGNFTDPRVWEHAVGFVGEHLYEYETQTVKETLRFATMMMRGGTCDEIDTGVCELAQTLGLIKTLNTRIGLISTGEKARLSLGIALIKKPSILIIDEIMNDLDQSTAIHILEILHGIKQQGKGIMIAFQKIPYGALDFFDSIMMICQGEIVFSGGVCECLRFFASQRYHLEESQSVSEFLTNVLTVNVSGEVSEQRRIDAMKRCWKQVEPPVVSSIISQIDFPVVFDRTLQKFTMIFRRNILDFFRKTEFLKIVCVQKITTLVMLVFVYFRLDYTQKGVRDRFGILSFIVINCFEKTVTVSIMVFETHRKVIKREICTGMYGTTVSYFAMLVSSFVTSGLSNLAYTIVVYWMVGLNPRFDRFVFFLVILMAALVFSISFAMLVALNTKTHVQAQILGSTIITSFVIFGGTFVNQDTIPGFIRWAIWLSPIYYAFEAMLQNQFKGMLFECDFSERDCICDGEEALQFYGFKRIGTGLSTGIVLLSTTLCVFLGVVSMRTVIKPRIGEKDFENRSETTGRI</sequence>
<dbReference type="VEuPathDB" id="MicrosporidiaDB:M896_080520"/>
<gene>
    <name evidence="10" type="ORF">M896_080520</name>
</gene>
<dbReference type="SUPFAM" id="SSF52540">
    <property type="entry name" value="P-loop containing nucleoside triphosphate hydrolases"/>
    <property type="match status" value="1"/>
</dbReference>
<keyword evidence="7 8" id="KW-0472">Membrane</keyword>
<keyword evidence="3 8" id="KW-0812">Transmembrane</keyword>
<dbReference type="Proteomes" id="UP000031056">
    <property type="component" value="Unassembled WGS sequence"/>
</dbReference>
<reference evidence="10 11" key="1">
    <citation type="journal article" date="2014" name="MBio">
        <title>The Ordospora colligata genome; evolution of extreme reduction in microsporidia and host-to-parasite horizontal gene transfer.</title>
        <authorList>
            <person name="Pombert J.-F."/>
            <person name="Haag K.L."/>
            <person name="Beidas S."/>
            <person name="Ebert D."/>
            <person name="Keeling P.J."/>
        </authorList>
    </citation>
    <scope>NUCLEOTIDE SEQUENCE [LARGE SCALE GENOMIC DNA]</scope>
    <source>
        <strain evidence="10 11">OC4</strain>
    </source>
</reference>
<dbReference type="InParanoid" id="A0A0B2UJ19"/>
<evidence type="ECO:0000256" key="4">
    <source>
        <dbReference type="ARBA" id="ARBA00022741"/>
    </source>
</evidence>
<dbReference type="GO" id="GO:0016887">
    <property type="term" value="F:ATP hydrolysis activity"/>
    <property type="evidence" value="ECO:0007669"/>
    <property type="project" value="InterPro"/>
</dbReference>
<dbReference type="EMBL" id="JOKQ01000008">
    <property type="protein sequence ID" value="KHN69318.1"/>
    <property type="molecule type" value="Genomic_DNA"/>
</dbReference>
<evidence type="ECO:0000256" key="7">
    <source>
        <dbReference type="ARBA" id="ARBA00023136"/>
    </source>
</evidence>
<dbReference type="STRING" id="1354746.A0A0B2UJ19"/>
<dbReference type="InterPro" id="IPR003439">
    <property type="entry name" value="ABC_transporter-like_ATP-bd"/>
</dbReference>
<dbReference type="GeneID" id="26262092"/>
<evidence type="ECO:0000256" key="1">
    <source>
        <dbReference type="ARBA" id="ARBA00004141"/>
    </source>
</evidence>
<dbReference type="Pfam" id="PF01061">
    <property type="entry name" value="ABC2_membrane"/>
    <property type="match status" value="1"/>
</dbReference>
<dbReference type="PANTHER" id="PTHR48041:SF139">
    <property type="entry name" value="PROTEIN SCARLET"/>
    <property type="match status" value="1"/>
</dbReference>
<feature type="domain" description="ABC transporter" evidence="9">
    <location>
        <begin position="10"/>
        <end position="248"/>
    </location>
</feature>
<dbReference type="InterPro" id="IPR050352">
    <property type="entry name" value="ABCG_transporters"/>
</dbReference>
<evidence type="ECO:0000313" key="11">
    <source>
        <dbReference type="Proteomes" id="UP000031056"/>
    </source>
</evidence>
<dbReference type="InterPro" id="IPR013525">
    <property type="entry name" value="ABC2_TM"/>
</dbReference>
<evidence type="ECO:0000313" key="10">
    <source>
        <dbReference type="EMBL" id="KHN69318.1"/>
    </source>
</evidence>
<evidence type="ECO:0000256" key="6">
    <source>
        <dbReference type="ARBA" id="ARBA00022989"/>
    </source>
</evidence>
<accession>A0A0B2UJ19</accession>
<dbReference type="HOGENOM" id="CLU_000604_57_6_1"/>
<feature type="transmembrane region" description="Helical" evidence="8">
    <location>
        <begin position="548"/>
        <end position="570"/>
    </location>
</feature>
<evidence type="ECO:0000256" key="2">
    <source>
        <dbReference type="ARBA" id="ARBA00022448"/>
    </source>
</evidence>
<dbReference type="Pfam" id="PF00005">
    <property type="entry name" value="ABC_tran"/>
    <property type="match status" value="1"/>
</dbReference>
<proteinExistence type="predicted"/>
<comment type="subcellular location">
    <subcellularLocation>
        <location evidence="1">Membrane</location>
        <topology evidence="1">Multi-pass membrane protein</topology>
    </subcellularLocation>
</comment>
<keyword evidence="4" id="KW-0547">Nucleotide-binding</keyword>
<evidence type="ECO:0000256" key="8">
    <source>
        <dbReference type="SAM" id="Phobius"/>
    </source>
</evidence>
<feature type="transmembrane region" description="Helical" evidence="8">
    <location>
        <begin position="495"/>
        <end position="514"/>
    </location>
</feature>
<dbReference type="SMART" id="SM00382">
    <property type="entry name" value="AAA"/>
    <property type="match status" value="1"/>
</dbReference>
<keyword evidence="2" id="KW-0813">Transport</keyword>
<dbReference type="AlphaFoldDB" id="A0A0B2UJ19"/>
<dbReference type="InterPro" id="IPR003593">
    <property type="entry name" value="AAA+_ATPase"/>
</dbReference>
<feature type="transmembrane region" description="Helical" evidence="8">
    <location>
        <begin position="326"/>
        <end position="348"/>
    </location>
</feature>
<name>A0A0B2UJ19_9MICR</name>
<dbReference type="PANTHER" id="PTHR48041">
    <property type="entry name" value="ABC TRANSPORTER G FAMILY MEMBER 28"/>
    <property type="match status" value="1"/>
</dbReference>
<dbReference type="GO" id="GO:0016020">
    <property type="term" value="C:membrane"/>
    <property type="evidence" value="ECO:0007669"/>
    <property type="project" value="UniProtKB-SubCell"/>
</dbReference>
<evidence type="ECO:0000256" key="5">
    <source>
        <dbReference type="ARBA" id="ARBA00022840"/>
    </source>
</evidence>
<dbReference type="GO" id="GO:0140359">
    <property type="term" value="F:ABC-type transporter activity"/>
    <property type="evidence" value="ECO:0007669"/>
    <property type="project" value="InterPro"/>
</dbReference>
<keyword evidence="6 8" id="KW-1133">Transmembrane helix</keyword>
<feature type="transmembrane region" description="Helical" evidence="8">
    <location>
        <begin position="467"/>
        <end position="488"/>
    </location>
</feature>
<dbReference type="InterPro" id="IPR027417">
    <property type="entry name" value="P-loop_NTPase"/>
</dbReference>
<dbReference type="Gene3D" id="3.40.50.300">
    <property type="entry name" value="P-loop containing nucleotide triphosphate hydrolases"/>
    <property type="match status" value="1"/>
</dbReference>
<feature type="transmembrane region" description="Helical" evidence="8">
    <location>
        <begin position="360"/>
        <end position="381"/>
    </location>
</feature>
<dbReference type="GO" id="GO:0005524">
    <property type="term" value="F:ATP binding"/>
    <property type="evidence" value="ECO:0007669"/>
    <property type="project" value="UniProtKB-KW"/>
</dbReference>
<keyword evidence="5" id="KW-0067">ATP-binding</keyword>
<dbReference type="OrthoDB" id="66620at2759"/>
<dbReference type="RefSeq" id="XP_014563360.1">
    <property type="nucleotide sequence ID" value="XM_014707874.1"/>
</dbReference>
<comment type="caution">
    <text evidence="10">The sequence shown here is derived from an EMBL/GenBank/DDBJ whole genome shotgun (WGS) entry which is preliminary data.</text>
</comment>
<organism evidence="10 11">
    <name type="scientific">Ordospora colligata OC4</name>
    <dbReference type="NCBI Taxonomy" id="1354746"/>
    <lineage>
        <taxon>Eukaryota</taxon>
        <taxon>Fungi</taxon>
        <taxon>Fungi incertae sedis</taxon>
        <taxon>Microsporidia</taxon>
        <taxon>Ordosporidae</taxon>
        <taxon>Ordospora</taxon>
    </lineage>
</organism>
<feature type="transmembrane region" description="Helical" evidence="8">
    <location>
        <begin position="438"/>
        <end position="461"/>
    </location>
</feature>
<evidence type="ECO:0000256" key="3">
    <source>
        <dbReference type="ARBA" id="ARBA00022692"/>
    </source>
</evidence>
<protein>
    <submittedName>
        <fullName evidence="10">EPP-like transporter</fullName>
    </submittedName>
</protein>
<feature type="transmembrane region" description="Helical" evidence="8">
    <location>
        <begin position="401"/>
        <end position="426"/>
    </location>
</feature>